<dbReference type="InterPro" id="IPR016193">
    <property type="entry name" value="Cytidine_deaminase-like"/>
</dbReference>
<dbReference type="PIRSF" id="PIRSF015626">
    <property type="entry name" value="FdhD"/>
    <property type="match status" value="1"/>
</dbReference>
<keyword evidence="2 3" id="KW-0501">Molybdenum cofactor biosynthesis</keyword>
<reference evidence="6 7" key="1">
    <citation type="journal article" date="2019" name="Nat. Microbiol.">
        <title>Mediterranean grassland soil C-N compound turnover is dependent on rainfall and depth, and is mediated by genomically divergent microorganisms.</title>
        <authorList>
            <person name="Diamond S."/>
            <person name="Andeer P.F."/>
            <person name="Li Z."/>
            <person name="Crits-Christoph A."/>
            <person name="Burstein D."/>
            <person name="Anantharaman K."/>
            <person name="Lane K.R."/>
            <person name="Thomas B.C."/>
            <person name="Pan C."/>
            <person name="Northen T.R."/>
            <person name="Banfield J.F."/>
        </authorList>
    </citation>
    <scope>NUCLEOTIDE SEQUENCE [LARGE SCALE GENOMIC DNA]</scope>
    <source>
        <strain evidence="5">NP_1</strain>
        <strain evidence="4">NP_2</strain>
    </source>
</reference>
<gene>
    <name evidence="3 5" type="primary">fdhD</name>
    <name evidence="5" type="ORF">E6G98_02675</name>
    <name evidence="4" type="ORF">E6G99_13030</name>
</gene>
<keyword evidence="1 3" id="KW-0963">Cytoplasm</keyword>
<comment type="subcellular location">
    <subcellularLocation>
        <location evidence="3">Cytoplasm</location>
    </subcellularLocation>
</comment>
<dbReference type="GO" id="GO:0005737">
    <property type="term" value="C:cytoplasm"/>
    <property type="evidence" value="ECO:0007669"/>
    <property type="project" value="UniProtKB-SubCell"/>
</dbReference>
<dbReference type="Gene3D" id="3.10.20.10">
    <property type="match status" value="1"/>
</dbReference>
<feature type="active site" description="Cysteine persulfide intermediate" evidence="3">
    <location>
        <position position="127"/>
    </location>
</feature>
<dbReference type="Proteomes" id="UP000315217">
    <property type="component" value="Unassembled WGS sequence"/>
</dbReference>
<dbReference type="GO" id="GO:0006777">
    <property type="term" value="P:Mo-molybdopterin cofactor biosynthetic process"/>
    <property type="evidence" value="ECO:0007669"/>
    <property type="project" value="UniProtKB-UniRule"/>
</dbReference>
<dbReference type="NCBIfam" id="NF001943">
    <property type="entry name" value="PRK00724.1-2"/>
    <property type="match status" value="1"/>
</dbReference>
<evidence type="ECO:0000256" key="1">
    <source>
        <dbReference type="ARBA" id="ARBA00022490"/>
    </source>
</evidence>
<dbReference type="PANTHER" id="PTHR30592">
    <property type="entry name" value="FORMATE DEHYDROGENASE"/>
    <property type="match status" value="1"/>
</dbReference>
<evidence type="ECO:0000313" key="7">
    <source>
        <dbReference type="Proteomes" id="UP000318661"/>
    </source>
</evidence>
<evidence type="ECO:0000313" key="6">
    <source>
        <dbReference type="Proteomes" id="UP000315217"/>
    </source>
</evidence>
<comment type="caution">
    <text evidence="5">The sequence shown here is derived from an EMBL/GenBank/DDBJ whole genome shotgun (WGS) entry which is preliminary data.</text>
</comment>
<dbReference type="GO" id="GO:0097163">
    <property type="term" value="F:sulfur carrier activity"/>
    <property type="evidence" value="ECO:0007669"/>
    <property type="project" value="UniProtKB-UniRule"/>
</dbReference>
<evidence type="ECO:0000256" key="3">
    <source>
        <dbReference type="HAMAP-Rule" id="MF_00187"/>
    </source>
</evidence>
<keyword evidence="5" id="KW-0808">Transferase</keyword>
<proteinExistence type="inferred from homology"/>
<dbReference type="Proteomes" id="UP000318661">
    <property type="component" value="Unassembled WGS sequence"/>
</dbReference>
<accession>A0A537LWX4</accession>
<dbReference type="PANTHER" id="PTHR30592:SF1">
    <property type="entry name" value="SULFUR CARRIER PROTEIN FDHD"/>
    <property type="match status" value="1"/>
</dbReference>
<dbReference type="Gene3D" id="3.40.140.10">
    <property type="entry name" value="Cytidine Deaminase, domain 2"/>
    <property type="match status" value="1"/>
</dbReference>
<dbReference type="Pfam" id="PF02634">
    <property type="entry name" value="FdhD-NarQ"/>
    <property type="match status" value="1"/>
</dbReference>
<name>A0A537LWX4_9BACT</name>
<protein>
    <recommendedName>
        <fullName evidence="3">Sulfur carrier protein FdhD</fullName>
    </recommendedName>
</protein>
<organism evidence="5 6">
    <name type="scientific">Candidatus Segetimicrobium genomatis</name>
    <dbReference type="NCBI Taxonomy" id="2569760"/>
    <lineage>
        <taxon>Bacteria</taxon>
        <taxon>Bacillati</taxon>
        <taxon>Candidatus Sysuimicrobiota</taxon>
        <taxon>Candidatus Sysuimicrobiia</taxon>
        <taxon>Candidatus Sysuimicrobiales</taxon>
        <taxon>Candidatus Segetimicrobiaceae</taxon>
        <taxon>Candidatus Segetimicrobium</taxon>
    </lineage>
</organism>
<dbReference type="EMBL" id="VBAJ01000348">
    <property type="protein sequence ID" value="TMJ00355.1"/>
    <property type="molecule type" value="Genomic_DNA"/>
</dbReference>
<feature type="binding site" evidence="3">
    <location>
        <begin position="267"/>
        <end position="272"/>
    </location>
    <ligand>
        <name>Mo-bis(molybdopterin guanine dinucleotide)</name>
        <dbReference type="ChEBI" id="CHEBI:60539"/>
    </ligand>
</feature>
<sequence>MHSRHSDQRPTAKTPVDVQVVKEGRAQQRADYLATEEPLEIRLLAGREKQTVAVTMRTPGADFELASGFLFGEGVLQTRDELARITYCLDPEVDADQQYNIVNVQLRGDSLPDLVSLERHFYTTSACGVCGKASLEALQIRGCAVAPGPEINADLLTSLPDKLRKAQGVFETTGGLHAAALFDARGTLLALREDVGRHNAMDKLVGWAFLEGRLPLTDHLVMVSGRASFELLQKCLVAGAPIFCAVSAPSSLAVALARDFGLTLVGFLRGDRFNIYTGHERVRVPVLTPIPQEG</sequence>
<dbReference type="EMBL" id="VBAI01000021">
    <property type="protein sequence ID" value="TMJ12516.1"/>
    <property type="molecule type" value="Genomic_DNA"/>
</dbReference>
<dbReference type="InterPro" id="IPR003786">
    <property type="entry name" value="FdhD"/>
</dbReference>
<dbReference type="HAMAP" id="MF_00187">
    <property type="entry name" value="FdhD"/>
    <property type="match status" value="1"/>
</dbReference>
<comment type="function">
    <text evidence="3">Required for formate dehydrogenase (FDH) activity. Acts as a sulfur carrier protein that transfers sulfur from IscS to the molybdenum cofactor prior to its insertion into FDH.</text>
</comment>
<dbReference type="AlphaFoldDB" id="A0A537LWX4"/>
<dbReference type="NCBIfam" id="TIGR00129">
    <property type="entry name" value="fdhD_narQ"/>
    <property type="match status" value="1"/>
</dbReference>
<evidence type="ECO:0000256" key="2">
    <source>
        <dbReference type="ARBA" id="ARBA00023150"/>
    </source>
</evidence>
<dbReference type="GO" id="GO:0016783">
    <property type="term" value="F:sulfurtransferase activity"/>
    <property type="evidence" value="ECO:0007669"/>
    <property type="project" value="InterPro"/>
</dbReference>
<evidence type="ECO:0000313" key="4">
    <source>
        <dbReference type="EMBL" id="TMJ00355.1"/>
    </source>
</evidence>
<dbReference type="SUPFAM" id="SSF53927">
    <property type="entry name" value="Cytidine deaminase-like"/>
    <property type="match status" value="1"/>
</dbReference>
<evidence type="ECO:0000313" key="5">
    <source>
        <dbReference type="EMBL" id="TMJ12516.1"/>
    </source>
</evidence>
<comment type="similarity">
    <text evidence="3">Belongs to the FdhD family.</text>
</comment>